<evidence type="ECO:0000256" key="3">
    <source>
        <dbReference type="ARBA" id="ARBA00022614"/>
    </source>
</evidence>
<reference evidence="13" key="1">
    <citation type="journal article" date="2019" name="Gigascience">
        <title>De novo genome assembly of the endangered Acer yangbiense, a plant species with extremely small populations endemic to Yunnan Province, China.</title>
        <authorList>
            <person name="Yang J."/>
            <person name="Wariss H.M."/>
            <person name="Tao L."/>
            <person name="Zhang R."/>
            <person name="Yun Q."/>
            <person name="Hollingsworth P."/>
            <person name="Dao Z."/>
            <person name="Luo G."/>
            <person name="Guo H."/>
            <person name="Ma Y."/>
            <person name="Sun W."/>
        </authorList>
    </citation>
    <scope>NUCLEOTIDE SEQUENCE [LARGE SCALE GENOMIC DNA]</scope>
    <source>
        <strain evidence="13">cv. Malutang</strain>
    </source>
</reference>
<dbReference type="GO" id="GO:0016020">
    <property type="term" value="C:membrane"/>
    <property type="evidence" value="ECO:0007669"/>
    <property type="project" value="UniProtKB-SubCell"/>
</dbReference>
<dbReference type="PRINTS" id="PR00019">
    <property type="entry name" value="LEURICHRPT"/>
</dbReference>
<evidence type="ECO:0000256" key="5">
    <source>
        <dbReference type="ARBA" id="ARBA00022729"/>
    </source>
</evidence>
<evidence type="ECO:0008006" key="14">
    <source>
        <dbReference type="Google" id="ProtNLM"/>
    </source>
</evidence>
<evidence type="ECO:0000256" key="2">
    <source>
        <dbReference type="ARBA" id="ARBA00009592"/>
    </source>
</evidence>
<dbReference type="PANTHER" id="PTHR48053:SF71">
    <property type="entry name" value="LEUCINE RICH REPEAT FAMILY PROTEIN, EXPRESSED"/>
    <property type="match status" value="1"/>
</dbReference>
<dbReference type="Proteomes" id="UP000323000">
    <property type="component" value="Chromosome 3"/>
</dbReference>
<proteinExistence type="inferred from homology"/>
<keyword evidence="10" id="KW-0325">Glycoprotein</keyword>
<keyword evidence="5" id="KW-0732">Signal</keyword>
<evidence type="ECO:0000256" key="10">
    <source>
        <dbReference type="ARBA" id="ARBA00023180"/>
    </source>
</evidence>
<dbReference type="EMBL" id="VAHF01000003">
    <property type="protein sequence ID" value="TXG67711.1"/>
    <property type="molecule type" value="Genomic_DNA"/>
</dbReference>
<dbReference type="PANTHER" id="PTHR48053">
    <property type="entry name" value="LEUCINE RICH REPEAT FAMILY PROTEIN, EXPRESSED"/>
    <property type="match status" value="1"/>
</dbReference>
<evidence type="ECO:0000256" key="7">
    <source>
        <dbReference type="ARBA" id="ARBA00022989"/>
    </source>
</evidence>
<feature type="transmembrane region" description="Helical" evidence="11">
    <location>
        <begin position="40"/>
        <end position="67"/>
    </location>
</feature>
<keyword evidence="6" id="KW-0677">Repeat</keyword>
<dbReference type="InterPro" id="IPR051716">
    <property type="entry name" value="Plant_RL_S/T_kinase"/>
</dbReference>
<evidence type="ECO:0000256" key="8">
    <source>
        <dbReference type="ARBA" id="ARBA00023136"/>
    </source>
</evidence>
<evidence type="ECO:0000256" key="9">
    <source>
        <dbReference type="ARBA" id="ARBA00023170"/>
    </source>
</evidence>
<dbReference type="Pfam" id="PF00560">
    <property type="entry name" value="LRR_1"/>
    <property type="match status" value="5"/>
</dbReference>
<dbReference type="FunFam" id="3.80.10.10:FF:000041">
    <property type="entry name" value="LRR receptor-like serine/threonine-protein kinase ERECTA"/>
    <property type="match status" value="1"/>
</dbReference>
<comment type="subcellular location">
    <subcellularLocation>
        <location evidence="1">Membrane</location>
        <topology evidence="1">Single-pass type I membrane protein</topology>
    </subcellularLocation>
</comment>
<evidence type="ECO:0000256" key="1">
    <source>
        <dbReference type="ARBA" id="ARBA00004479"/>
    </source>
</evidence>
<dbReference type="InterPro" id="IPR001611">
    <property type="entry name" value="Leu-rich_rpt"/>
</dbReference>
<keyword evidence="7 11" id="KW-1133">Transmembrane helix</keyword>
<keyword evidence="8 11" id="KW-0472">Membrane</keyword>
<dbReference type="OrthoDB" id="1700550at2759"/>
<evidence type="ECO:0000256" key="11">
    <source>
        <dbReference type="SAM" id="Phobius"/>
    </source>
</evidence>
<keyword evidence="13" id="KW-1185">Reference proteome</keyword>
<evidence type="ECO:0000313" key="13">
    <source>
        <dbReference type="Proteomes" id="UP000323000"/>
    </source>
</evidence>
<dbReference type="SUPFAM" id="SSF52058">
    <property type="entry name" value="L domain-like"/>
    <property type="match status" value="1"/>
</dbReference>
<keyword evidence="4 11" id="KW-0812">Transmembrane</keyword>
<keyword evidence="9" id="KW-0675">Receptor</keyword>
<dbReference type="AlphaFoldDB" id="A0A5C7IF17"/>
<name>A0A5C7IF17_9ROSI</name>
<evidence type="ECO:0000256" key="6">
    <source>
        <dbReference type="ARBA" id="ARBA00022737"/>
    </source>
</evidence>
<comment type="caution">
    <text evidence="12">The sequence shown here is derived from an EMBL/GenBank/DDBJ whole genome shotgun (WGS) entry which is preliminary data.</text>
</comment>
<evidence type="ECO:0000256" key="4">
    <source>
        <dbReference type="ARBA" id="ARBA00022692"/>
    </source>
</evidence>
<keyword evidence="3" id="KW-0433">Leucine-rich repeat</keyword>
<protein>
    <recommendedName>
        <fullName evidence="14">Leucine-rich repeat-containing N-terminal plant-type domain-containing protein</fullName>
    </recommendedName>
</protein>
<evidence type="ECO:0000313" key="12">
    <source>
        <dbReference type="EMBL" id="TXG67711.1"/>
    </source>
</evidence>
<sequence length="454" mass="50322">MLNSQTWSASNVTEILDLLMNHLCGQSWKLGKLQLLSQRIAFGCQLALGIPSRFFVFILMFATTLSLRELLRSKELSKLTSLNYWIIFGNHFSGELPNVFGNLTNLEFFIANSNSFSGSLPLSLGLCSKLHVLDLQNNSLTGSIDLNFTRLTSLCTLNLAGNHFSGPLRNSLADCHQLKILSLAKNGFAGQIPFVSVEVLKLFWKLSSLWLWDLGSAMLMLGSIPMTYLRWVFFACFVCSSLGIQTLSQSCDPSDLLALKEFAGNLTNESFITSWSNNSFCCILPAELSNLKQLQVLDLSHNRLTGRVTGFTGAFWFENDPITECFSNSFSRDLLELGGFREIPKNVSGFESLMVLGIGYCGLTGHIPVWLSSCKKLHVLDLSWNHLDGKIPPWIGLMENLFYLDLSNNSRTGEIPTNLTELKSLISTNCCSFNLTSAAGIPLFVKLTRSSNGL</sequence>
<organism evidence="12 13">
    <name type="scientific">Acer yangbiense</name>
    <dbReference type="NCBI Taxonomy" id="1000413"/>
    <lineage>
        <taxon>Eukaryota</taxon>
        <taxon>Viridiplantae</taxon>
        <taxon>Streptophyta</taxon>
        <taxon>Embryophyta</taxon>
        <taxon>Tracheophyta</taxon>
        <taxon>Spermatophyta</taxon>
        <taxon>Magnoliopsida</taxon>
        <taxon>eudicotyledons</taxon>
        <taxon>Gunneridae</taxon>
        <taxon>Pentapetalae</taxon>
        <taxon>rosids</taxon>
        <taxon>malvids</taxon>
        <taxon>Sapindales</taxon>
        <taxon>Sapindaceae</taxon>
        <taxon>Hippocastanoideae</taxon>
        <taxon>Acereae</taxon>
        <taxon>Acer</taxon>
    </lineage>
</organism>
<comment type="similarity">
    <text evidence="2">Belongs to the RLP family.</text>
</comment>
<gene>
    <name evidence="12" type="ORF">EZV62_008986</name>
</gene>
<accession>A0A5C7IF17</accession>
<dbReference type="Gene3D" id="3.80.10.10">
    <property type="entry name" value="Ribonuclease Inhibitor"/>
    <property type="match status" value="2"/>
</dbReference>
<dbReference type="InterPro" id="IPR032675">
    <property type="entry name" value="LRR_dom_sf"/>
</dbReference>